<gene>
    <name evidence="1" type="ORF">I603_0558</name>
</gene>
<keyword evidence="2" id="KW-1185">Reference proteome</keyword>
<accession>A0A1A7BLT1</accession>
<evidence type="ECO:0000313" key="1">
    <source>
        <dbReference type="EMBL" id="OBV12427.1"/>
    </source>
</evidence>
<reference evidence="1 2" key="1">
    <citation type="submission" date="2016-06" db="EMBL/GenBank/DDBJ databases">
        <title>Genome sequence of Porphyrobacter dokdonensis DSW-74.</title>
        <authorList>
            <person name="Kim J.F."/>
            <person name="Song J.Y."/>
        </authorList>
    </citation>
    <scope>NUCLEOTIDE SEQUENCE [LARGE SCALE GENOMIC DNA]</scope>
    <source>
        <strain evidence="1 2">DSW-74</strain>
    </source>
</reference>
<dbReference type="AlphaFoldDB" id="A0A1A7BLT1"/>
<evidence type="ECO:0000313" key="2">
    <source>
        <dbReference type="Proteomes" id="UP000092484"/>
    </source>
</evidence>
<sequence length="41" mass="4490">MILPLFIGKEAARNPAAGQAASLRAIASRIAMFWCNPYRRG</sequence>
<comment type="caution">
    <text evidence="1">The sequence shown here is derived from an EMBL/GenBank/DDBJ whole genome shotgun (WGS) entry which is preliminary data.</text>
</comment>
<protein>
    <submittedName>
        <fullName evidence="1">Uncharacterized protein</fullName>
    </submittedName>
</protein>
<proteinExistence type="predicted"/>
<name>A0A1A7BLT1_9SPHN</name>
<dbReference type="Proteomes" id="UP000092484">
    <property type="component" value="Unassembled WGS sequence"/>
</dbReference>
<dbReference type="EMBL" id="LZYB01000001">
    <property type="protein sequence ID" value="OBV12427.1"/>
    <property type="molecule type" value="Genomic_DNA"/>
</dbReference>
<organism evidence="1 2">
    <name type="scientific">Erythrobacter dokdonensis DSW-74</name>
    <dbReference type="NCBI Taxonomy" id="1300349"/>
    <lineage>
        <taxon>Bacteria</taxon>
        <taxon>Pseudomonadati</taxon>
        <taxon>Pseudomonadota</taxon>
        <taxon>Alphaproteobacteria</taxon>
        <taxon>Sphingomonadales</taxon>
        <taxon>Erythrobacteraceae</taxon>
        <taxon>Erythrobacter/Porphyrobacter group</taxon>
        <taxon>Erythrobacter</taxon>
    </lineage>
</organism>